<dbReference type="AlphaFoldDB" id="A0A178IG45"/>
<protein>
    <recommendedName>
        <fullName evidence="2">Calcineurin-like phosphoesterase domain-containing protein</fullName>
    </recommendedName>
</protein>
<dbReference type="GO" id="GO:0016787">
    <property type="term" value="F:hydrolase activity"/>
    <property type="evidence" value="ECO:0007669"/>
    <property type="project" value="InterPro"/>
</dbReference>
<feature type="chain" id="PRO_5008088776" description="Calcineurin-like phosphoesterase domain-containing protein" evidence="1">
    <location>
        <begin position="24"/>
        <end position="645"/>
    </location>
</feature>
<dbReference type="InterPro" id="IPR051918">
    <property type="entry name" value="STPP_CPPED1"/>
</dbReference>
<dbReference type="PANTHER" id="PTHR43143">
    <property type="entry name" value="METALLOPHOSPHOESTERASE, CALCINEURIN SUPERFAMILY"/>
    <property type="match status" value="1"/>
</dbReference>
<dbReference type="NCBIfam" id="NF033679">
    <property type="entry name" value="DNRLRE_dom"/>
    <property type="match status" value="1"/>
</dbReference>
<keyword evidence="1" id="KW-0732">Signal</keyword>
<dbReference type="Gene3D" id="3.60.21.10">
    <property type="match status" value="1"/>
</dbReference>
<dbReference type="PANTHER" id="PTHR43143:SF5">
    <property type="entry name" value="SECRETED PROTEIN"/>
    <property type="match status" value="1"/>
</dbReference>
<dbReference type="EMBL" id="LRRQ01000144">
    <property type="protein sequence ID" value="OAM88127.1"/>
    <property type="molecule type" value="Genomic_DNA"/>
</dbReference>
<dbReference type="OrthoDB" id="184201at2"/>
<keyword evidence="4" id="KW-1185">Reference proteome</keyword>
<evidence type="ECO:0000313" key="4">
    <source>
        <dbReference type="Proteomes" id="UP000078486"/>
    </source>
</evidence>
<evidence type="ECO:0000256" key="1">
    <source>
        <dbReference type="SAM" id="SignalP"/>
    </source>
</evidence>
<organism evidence="3 4">
    <name type="scientific">Termitidicoccus mucosus</name>
    <dbReference type="NCBI Taxonomy" id="1184151"/>
    <lineage>
        <taxon>Bacteria</taxon>
        <taxon>Pseudomonadati</taxon>
        <taxon>Verrucomicrobiota</taxon>
        <taxon>Opitutia</taxon>
        <taxon>Opitutales</taxon>
        <taxon>Opitutaceae</taxon>
        <taxon>Termitidicoccus</taxon>
    </lineage>
</organism>
<dbReference type="SUPFAM" id="SSF56300">
    <property type="entry name" value="Metallo-dependent phosphatases"/>
    <property type="match status" value="1"/>
</dbReference>
<dbReference type="InterPro" id="IPR004843">
    <property type="entry name" value="Calcineurin-like_PHP"/>
</dbReference>
<dbReference type="InterPro" id="IPR029052">
    <property type="entry name" value="Metallo-depent_PP-like"/>
</dbReference>
<gene>
    <name evidence="3" type="ORF">AW736_18825</name>
</gene>
<dbReference type="STRING" id="1184151.AW736_18825"/>
<dbReference type="RefSeq" id="WP_068771846.1">
    <property type="nucleotide sequence ID" value="NZ_CP109796.1"/>
</dbReference>
<reference evidence="3 4" key="1">
    <citation type="submission" date="2016-01" db="EMBL/GenBank/DDBJ databases">
        <title>High potential of lignocellulose degradation of a new Verrucomicrobia species.</title>
        <authorList>
            <person name="Wang Y."/>
            <person name="Shi Y."/>
            <person name="Qiu Z."/>
            <person name="Liu S."/>
            <person name="Yang H."/>
        </authorList>
    </citation>
    <scope>NUCLEOTIDE SEQUENCE [LARGE SCALE GENOMIC DNA]</scope>
    <source>
        <strain evidence="3 4">TSB47</strain>
    </source>
</reference>
<dbReference type="Proteomes" id="UP000078486">
    <property type="component" value="Unassembled WGS sequence"/>
</dbReference>
<proteinExistence type="predicted"/>
<feature type="domain" description="Calcineurin-like phosphoesterase" evidence="2">
    <location>
        <begin position="317"/>
        <end position="513"/>
    </location>
</feature>
<name>A0A178IG45_9BACT</name>
<comment type="caution">
    <text evidence="3">The sequence shown here is derived from an EMBL/GenBank/DDBJ whole genome shotgun (WGS) entry which is preliminary data.</text>
</comment>
<sequence>MKHRILFLLVAALLLSFGAPVFGNSDAVTGPDFRTLSFQNGLDGYAGAVEASLVMRDDGAALTPKTPAIWISVSHDADTGKIKNVAQALARFDGIFGGAPGQILPGSPIVSATLRLRTGPSRGAGSGQRLILHRMLLPWTDDARWDSRAWGSNGVQPDDIEAAADTATAGTLSNNNTSYDLNVTESLRAWSAGEPNHGWLLQHEILGALNALPNASTNALAILSSLAPDTGARHRPCLTVTYDANPANRAPSAVQPATARDAGVARLSLRADDPDGGPLTVTFLARRQPAAGRDFQIILLPDTQYYARKRKGGAPEMFHAQTDWIVRHAQPDNIACVLHLGDITDRGDMQEYEWTNASQAMYHLENPKATGRQPDGIPYCLAVGNHDQRKAGDGAWDGPAILFNKYFGAGHFEDKGYYGGRHGNDNNNYYIKFDAGAEKFIVVSLEYKAASTRPEVLKWADDILKRHASRRAIIITHAALRPGVQSEFCPDGAAAYKALRHHKNLMLIIGGHITGEGRRTATFHGATVHGILMDFQGDALGGNGHLGVLTLSPRANKIHVGIYSPVTQKWRTYNDADYTLDYDFGAKIEPFVKVATTEVPSGTTASCRLENMDGLATYEWLAEINDQGKITRTAIHSILPATLEK</sequence>
<feature type="signal peptide" evidence="1">
    <location>
        <begin position="1"/>
        <end position="23"/>
    </location>
</feature>
<dbReference type="Pfam" id="PF00149">
    <property type="entry name" value="Metallophos"/>
    <property type="match status" value="1"/>
</dbReference>
<evidence type="ECO:0000259" key="2">
    <source>
        <dbReference type="Pfam" id="PF00149"/>
    </source>
</evidence>
<accession>A0A178IG45</accession>
<evidence type="ECO:0000313" key="3">
    <source>
        <dbReference type="EMBL" id="OAM88127.1"/>
    </source>
</evidence>